<gene>
    <name evidence="2" type="ORF">IAA64_14935</name>
</gene>
<dbReference type="SMART" id="SM00257">
    <property type="entry name" value="LysM"/>
    <property type="match status" value="1"/>
</dbReference>
<dbReference type="PROSITE" id="PS51782">
    <property type="entry name" value="LYSM"/>
    <property type="match status" value="1"/>
</dbReference>
<dbReference type="InterPro" id="IPR018392">
    <property type="entry name" value="LysM"/>
</dbReference>
<protein>
    <submittedName>
        <fullName evidence="2">LysM peptidoglycan-binding domain-containing protein</fullName>
    </submittedName>
</protein>
<evidence type="ECO:0000259" key="1">
    <source>
        <dbReference type="PROSITE" id="PS51782"/>
    </source>
</evidence>
<name>A0A9D1PAW9_9FIRM</name>
<dbReference type="Pfam" id="PF01476">
    <property type="entry name" value="LysM"/>
    <property type="match status" value="2"/>
</dbReference>
<organism evidence="2 3">
    <name type="scientific">Candidatus Ornithocaccomicrobium faecavium</name>
    <dbReference type="NCBI Taxonomy" id="2840890"/>
    <lineage>
        <taxon>Bacteria</taxon>
        <taxon>Bacillati</taxon>
        <taxon>Bacillota</taxon>
        <taxon>Clostridia</taxon>
        <taxon>Candidatus Ornithocaccomicrobium</taxon>
    </lineage>
</organism>
<reference evidence="2" key="2">
    <citation type="journal article" date="2021" name="PeerJ">
        <title>Extensive microbial diversity within the chicken gut microbiome revealed by metagenomics and culture.</title>
        <authorList>
            <person name="Gilroy R."/>
            <person name="Ravi A."/>
            <person name="Getino M."/>
            <person name="Pursley I."/>
            <person name="Horton D.L."/>
            <person name="Alikhan N.F."/>
            <person name="Baker D."/>
            <person name="Gharbi K."/>
            <person name="Hall N."/>
            <person name="Watson M."/>
            <person name="Adriaenssens E.M."/>
            <person name="Foster-Nyarko E."/>
            <person name="Jarju S."/>
            <person name="Secka A."/>
            <person name="Antonio M."/>
            <person name="Oren A."/>
            <person name="Chaudhuri R.R."/>
            <person name="La Ragione R."/>
            <person name="Hildebrand F."/>
            <person name="Pallen M.J."/>
        </authorList>
    </citation>
    <scope>NUCLEOTIDE SEQUENCE</scope>
    <source>
        <strain evidence="2">CHK183-6373</strain>
    </source>
</reference>
<dbReference type="Proteomes" id="UP000886884">
    <property type="component" value="Unassembled WGS sequence"/>
</dbReference>
<dbReference type="SUPFAM" id="SSF54106">
    <property type="entry name" value="LysM domain"/>
    <property type="match status" value="1"/>
</dbReference>
<dbReference type="CDD" id="cd00118">
    <property type="entry name" value="LysM"/>
    <property type="match status" value="1"/>
</dbReference>
<dbReference type="AlphaFoldDB" id="A0A9D1PAW9"/>
<proteinExistence type="predicted"/>
<dbReference type="InterPro" id="IPR036779">
    <property type="entry name" value="LysM_dom_sf"/>
</dbReference>
<dbReference type="Gene3D" id="3.10.350.10">
    <property type="entry name" value="LysM domain"/>
    <property type="match status" value="1"/>
</dbReference>
<sequence length="167" mass="18444">MERHTMREGDTLNALSARYRVPACAILRANRVFSPAWLSPGREILIPDARFCQRDGFPCPVQAARQRARQPRPCAVHIVHGQESAAAVARAYGLPERLVYLAAGRADGPQNGQELLLPLPAASARLHIARPGETLRQVARANDTDEETIRRENCLWGPLLPGMKILV</sequence>
<accession>A0A9D1PAW9</accession>
<evidence type="ECO:0000313" key="3">
    <source>
        <dbReference type="Proteomes" id="UP000886884"/>
    </source>
</evidence>
<comment type="caution">
    <text evidence="2">The sequence shown here is derived from an EMBL/GenBank/DDBJ whole genome shotgun (WGS) entry which is preliminary data.</text>
</comment>
<reference evidence="2" key="1">
    <citation type="submission" date="2020-10" db="EMBL/GenBank/DDBJ databases">
        <authorList>
            <person name="Gilroy R."/>
        </authorList>
    </citation>
    <scope>NUCLEOTIDE SEQUENCE</scope>
    <source>
        <strain evidence="2">CHK183-6373</strain>
    </source>
</reference>
<dbReference type="EMBL" id="DVOT01000263">
    <property type="protein sequence ID" value="HIV29252.1"/>
    <property type="molecule type" value="Genomic_DNA"/>
</dbReference>
<feature type="domain" description="LysM" evidence="1">
    <location>
        <begin position="2"/>
        <end position="46"/>
    </location>
</feature>
<evidence type="ECO:0000313" key="2">
    <source>
        <dbReference type="EMBL" id="HIV29252.1"/>
    </source>
</evidence>